<sequence length="118" mass="13185">MKKNDLNGSVISAGVILFILNSYTGEVTYVFIIATTSTNHINIAQISQSEKFSLWQLSHPYKMPQVVSAYTVTFAGNVSIRLNAIHLESNKKNFLQCNRSNSTHSLSNYIRRALHLGP</sequence>
<dbReference type="AlphaFoldDB" id="A0A024FVE3"/>
<gene>
    <name evidence="1" type="ORF">BN9_121540</name>
</gene>
<dbReference type="InParanoid" id="A0A024FVE3"/>
<proteinExistence type="predicted"/>
<dbReference type="EMBL" id="CAIX01000490">
    <property type="protein sequence ID" value="CCI10976.1"/>
    <property type="molecule type" value="Genomic_DNA"/>
</dbReference>
<organism evidence="1 2">
    <name type="scientific">Albugo candida</name>
    <dbReference type="NCBI Taxonomy" id="65357"/>
    <lineage>
        <taxon>Eukaryota</taxon>
        <taxon>Sar</taxon>
        <taxon>Stramenopiles</taxon>
        <taxon>Oomycota</taxon>
        <taxon>Peronosporomycetes</taxon>
        <taxon>Albuginales</taxon>
        <taxon>Albuginaceae</taxon>
        <taxon>Albugo</taxon>
    </lineage>
</organism>
<reference evidence="1 2" key="1">
    <citation type="submission" date="2012-05" db="EMBL/GenBank/DDBJ databases">
        <title>Recombination and specialization in a pathogen metapopulation.</title>
        <authorList>
            <person name="Gardiner A."/>
            <person name="Kemen E."/>
            <person name="Schultz-Larsen T."/>
            <person name="MacLean D."/>
            <person name="Van Oosterhout C."/>
            <person name="Jones J.D.G."/>
        </authorList>
    </citation>
    <scope>NUCLEOTIDE SEQUENCE [LARGE SCALE GENOMIC DNA]</scope>
    <source>
        <strain evidence="1 2">Ac Nc2</strain>
    </source>
</reference>
<name>A0A024FVE3_9STRA</name>
<comment type="caution">
    <text evidence="1">The sequence shown here is derived from an EMBL/GenBank/DDBJ whole genome shotgun (WGS) entry which is preliminary data.</text>
</comment>
<evidence type="ECO:0000313" key="1">
    <source>
        <dbReference type="EMBL" id="CCI10976.1"/>
    </source>
</evidence>
<keyword evidence="2" id="KW-1185">Reference proteome</keyword>
<protein>
    <submittedName>
        <fullName evidence="1">Uncharacterized protein</fullName>
    </submittedName>
</protein>
<evidence type="ECO:0000313" key="2">
    <source>
        <dbReference type="Proteomes" id="UP000053237"/>
    </source>
</evidence>
<dbReference type="Proteomes" id="UP000053237">
    <property type="component" value="Unassembled WGS sequence"/>
</dbReference>
<accession>A0A024FVE3</accession>